<gene>
    <name evidence="4" type="ORF">M9Y10_000790</name>
</gene>
<evidence type="ECO:0000259" key="3">
    <source>
        <dbReference type="PROSITE" id="PS50011"/>
    </source>
</evidence>
<dbReference type="Gene3D" id="1.25.40.10">
    <property type="entry name" value="Tetratricopeptide repeat domain"/>
    <property type="match status" value="3"/>
</dbReference>
<dbReference type="Pfam" id="PF08238">
    <property type="entry name" value="Sel1"/>
    <property type="match status" value="11"/>
</dbReference>
<reference evidence="4 5" key="1">
    <citation type="submission" date="2024-04" db="EMBL/GenBank/DDBJ databases">
        <title>Tritrichomonas musculus Genome.</title>
        <authorList>
            <person name="Alves-Ferreira E."/>
            <person name="Grigg M."/>
            <person name="Lorenzi H."/>
            <person name="Galac M."/>
        </authorList>
    </citation>
    <scope>NUCLEOTIDE SEQUENCE [LARGE SCALE GENOMIC DNA]</scope>
    <source>
        <strain evidence="4 5">EAF2021</strain>
    </source>
</reference>
<comment type="similarity">
    <text evidence="1">Belongs to the sel-1 family.</text>
</comment>
<dbReference type="InterPro" id="IPR011990">
    <property type="entry name" value="TPR-like_helical_dom_sf"/>
</dbReference>
<evidence type="ECO:0000256" key="2">
    <source>
        <dbReference type="SAM" id="MobiDB-lite"/>
    </source>
</evidence>
<dbReference type="InterPro" id="IPR011009">
    <property type="entry name" value="Kinase-like_dom_sf"/>
</dbReference>
<dbReference type="InterPro" id="IPR000719">
    <property type="entry name" value="Prot_kinase_dom"/>
</dbReference>
<evidence type="ECO:0000313" key="5">
    <source>
        <dbReference type="Proteomes" id="UP001470230"/>
    </source>
</evidence>
<feature type="compositionally biased region" description="Polar residues" evidence="2">
    <location>
        <begin position="312"/>
        <end position="329"/>
    </location>
</feature>
<organism evidence="4 5">
    <name type="scientific">Tritrichomonas musculus</name>
    <dbReference type="NCBI Taxonomy" id="1915356"/>
    <lineage>
        <taxon>Eukaryota</taxon>
        <taxon>Metamonada</taxon>
        <taxon>Parabasalia</taxon>
        <taxon>Tritrichomonadida</taxon>
        <taxon>Tritrichomonadidae</taxon>
        <taxon>Tritrichomonas</taxon>
    </lineage>
</organism>
<dbReference type="PANTHER" id="PTHR11102:SF160">
    <property type="entry name" value="ERAD-ASSOCIATED E3 UBIQUITIN-PROTEIN LIGASE COMPONENT HRD3"/>
    <property type="match status" value="1"/>
</dbReference>
<dbReference type="Pfam" id="PF07714">
    <property type="entry name" value="PK_Tyr_Ser-Thr"/>
    <property type="match status" value="1"/>
</dbReference>
<dbReference type="PROSITE" id="PS50011">
    <property type="entry name" value="PROTEIN_KINASE_DOM"/>
    <property type="match status" value="1"/>
</dbReference>
<feature type="region of interest" description="Disordered" evidence="2">
    <location>
        <begin position="312"/>
        <end position="338"/>
    </location>
</feature>
<feature type="domain" description="Protein kinase" evidence="3">
    <location>
        <begin position="11"/>
        <end position="273"/>
    </location>
</feature>
<dbReference type="SMART" id="SM00671">
    <property type="entry name" value="SEL1"/>
    <property type="match status" value="11"/>
</dbReference>
<keyword evidence="5" id="KW-1185">Reference proteome</keyword>
<accession>A0ABR2L568</accession>
<dbReference type="PANTHER" id="PTHR11102">
    <property type="entry name" value="SEL-1-LIKE PROTEIN"/>
    <property type="match status" value="1"/>
</dbReference>
<dbReference type="SUPFAM" id="SSF56112">
    <property type="entry name" value="Protein kinase-like (PK-like)"/>
    <property type="match status" value="1"/>
</dbReference>
<name>A0ABR2L568_9EUKA</name>
<proteinExistence type="inferred from homology"/>
<sequence>MDSASIDINNYILLNKIGNNSFSELCTIKEKNTGEVLAAKVSLNSYDDSNPLNSKLIKDIIKNKQHGHAAILQYIGYSAIDFHNENKLVIFSQYMPNQSLDLLINQSPVSSSWNETKKLICIYGISSGMSFLHSHDITHGSLYPTNILMDYNMFPKISDFHLFNLHFTNQNTIDTQRSIYIAPELCGKTDRTKAGDVYAFGMLIYEIITNERPFKDSTFLEILTKVSNGNRPEIPPMNKPYKNLIEFCWSQNSEDRPTFNEIQNLLRNDESFITASIDRKEYENYVKFIDEYQRAYERSQTSISYEDFISGNSKSSTTLSNDQQGTPENKGQLEVPQVDSAKNKIDDIQASNDILSPPTQSMPAYVPELASKNLLNEPAKANDFLGTINSRIQNIPDNILNQNSPLYIPPYQDTGIPQSPYSMMQNIHPSSAYFGASNEMIEQGSKKSNDSEQATTPVNSTTLHKKHISFIPVSPLKYLNKYSAFREEPKVDRDLAHFLYLFPNESKRKEAIYYLKNSIKKGSTKAMNTYGEMLYKGEGVEMDKEEAAKYFKMSFENGDLDGMYNYACVLFNGEGIKSNVEESVRYFQTLTFEHKHIYGMSKYGTLMFKGIGVPIDQGKAISLIKRSADLGCPDAMINYGYFLSHGTIVQKNKKEAFRYYKMAADHGLISAFYICGCYLINGTGVPVNEKEGTQYLKVAADNGIADAMFIYAITRAKTINFGNCMFDHQYVYSTINECLRYFKMAADNGNVDGMLTYGNFLIEGKFLPASVRDAAWYYKLAADKGSDAEMVFYAQFLLSGKLGVVNKKEVAKYYKKAADKGNVLAMKEYATMLRNGDGIQTDKKEAGKYYRIAAQRGDIVSMNMFGLMSLNGEIESDKREAFEFLTDAANAGFGKAIYNLGMAIYRGYGTAPNKDVAIELFKRASRKGVKEATDSLTSLGIQDEKGCSIY</sequence>
<protein>
    <recommendedName>
        <fullName evidence="3">Protein kinase domain-containing protein</fullName>
    </recommendedName>
</protein>
<dbReference type="Gene3D" id="1.10.510.10">
    <property type="entry name" value="Transferase(Phosphotransferase) domain 1"/>
    <property type="match status" value="1"/>
</dbReference>
<evidence type="ECO:0000313" key="4">
    <source>
        <dbReference type="EMBL" id="KAK8898499.1"/>
    </source>
</evidence>
<dbReference type="InterPro" id="IPR001245">
    <property type="entry name" value="Ser-Thr/Tyr_kinase_cat_dom"/>
</dbReference>
<dbReference type="EMBL" id="JAPFFF010000001">
    <property type="protein sequence ID" value="KAK8898499.1"/>
    <property type="molecule type" value="Genomic_DNA"/>
</dbReference>
<dbReference type="InterPro" id="IPR006597">
    <property type="entry name" value="Sel1-like"/>
</dbReference>
<evidence type="ECO:0000256" key="1">
    <source>
        <dbReference type="ARBA" id="ARBA00038101"/>
    </source>
</evidence>
<dbReference type="SUPFAM" id="SSF81901">
    <property type="entry name" value="HCP-like"/>
    <property type="match status" value="3"/>
</dbReference>
<dbReference type="Proteomes" id="UP001470230">
    <property type="component" value="Unassembled WGS sequence"/>
</dbReference>
<comment type="caution">
    <text evidence="4">The sequence shown here is derived from an EMBL/GenBank/DDBJ whole genome shotgun (WGS) entry which is preliminary data.</text>
</comment>
<dbReference type="InterPro" id="IPR050767">
    <property type="entry name" value="Sel1_AlgK"/>
</dbReference>